<dbReference type="InterPro" id="IPR050343">
    <property type="entry name" value="RsuA_PseudoU_synthase"/>
</dbReference>
<dbReference type="PANTHER" id="PTHR47683">
    <property type="entry name" value="PSEUDOURIDINE SYNTHASE FAMILY PROTEIN-RELATED"/>
    <property type="match status" value="1"/>
</dbReference>
<dbReference type="PROSITE" id="PS50889">
    <property type="entry name" value="S4"/>
    <property type="match status" value="1"/>
</dbReference>
<dbReference type="GO" id="GO:0003723">
    <property type="term" value="F:RNA binding"/>
    <property type="evidence" value="ECO:0007669"/>
    <property type="project" value="UniProtKB-KW"/>
</dbReference>
<keyword evidence="2 4" id="KW-0694">RNA-binding</keyword>
<dbReference type="InterPro" id="IPR002942">
    <property type="entry name" value="S4_RNA-bd"/>
</dbReference>
<dbReference type="GO" id="GO:0000455">
    <property type="term" value="P:enzyme-directed rRNA pseudouridine synthesis"/>
    <property type="evidence" value="ECO:0007669"/>
    <property type="project" value="UniProtKB-ARBA"/>
</dbReference>
<dbReference type="Gene3D" id="3.10.290.10">
    <property type="entry name" value="RNA-binding S4 domain"/>
    <property type="match status" value="1"/>
</dbReference>
<dbReference type="SMART" id="SM00363">
    <property type="entry name" value="S4"/>
    <property type="match status" value="1"/>
</dbReference>
<dbReference type="FunFam" id="3.10.290.10:FF:000003">
    <property type="entry name" value="Pseudouridine synthase"/>
    <property type="match status" value="1"/>
</dbReference>
<dbReference type="PROSITE" id="PS01149">
    <property type="entry name" value="PSI_RSU"/>
    <property type="match status" value="1"/>
</dbReference>
<evidence type="ECO:0000256" key="4">
    <source>
        <dbReference type="PROSITE-ProRule" id="PRU00182"/>
    </source>
</evidence>
<evidence type="ECO:0000313" key="8">
    <source>
        <dbReference type="Proteomes" id="UP000050909"/>
    </source>
</evidence>
<evidence type="ECO:0000256" key="5">
    <source>
        <dbReference type="RuleBase" id="RU003887"/>
    </source>
</evidence>
<keyword evidence="8" id="KW-1185">Reference proteome</keyword>
<name>A0A0R1H427_9LACO</name>
<dbReference type="InterPro" id="IPR036986">
    <property type="entry name" value="S4_RNA-bd_sf"/>
</dbReference>
<dbReference type="RefSeq" id="WP_054745129.1">
    <property type="nucleotide sequence ID" value="NZ_AZCV01000001.1"/>
</dbReference>
<gene>
    <name evidence="7" type="ORF">FC62_GL000251</name>
</gene>
<dbReference type="AlphaFoldDB" id="A0A0R1H427"/>
<dbReference type="Pfam" id="PF00849">
    <property type="entry name" value="PseudoU_synth_2"/>
    <property type="match status" value="1"/>
</dbReference>
<dbReference type="Gene3D" id="3.30.70.1560">
    <property type="entry name" value="Alpha-L RNA-binding motif"/>
    <property type="match status" value="1"/>
</dbReference>
<dbReference type="Gene3D" id="3.30.70.580">
    <property type="entry name" value="Pseudouridine synthase I, catalytic domain, N-terminal subdomain"/>
    <property type="match status" value="1"/>
</dbReference>
<dbReference type="Proteomes" id="UP000050909">
    <property type="component" value="Unassembled WGS sequence"/>
</dbReference>
<dbReference type="EC" id="5.4.99.-" evidence="5"/>
<protein>
    <recommendedName>
        <fullName evidence="5">Pseudouridine synthase</fullName>
        <ecNumber evidence="5">5.4.99.-</ecNumber>
    </recommendedName>
</protein>
<evidence type="ECO:0000256" key="3">
    <source>
        <dbReference type="ARBA" id="ARBA00023235"/>
    </source>
</evidence>
<evidence type="ECO:0000256" key="2">
    <source>
        <dbReference type="ARBA" id="ARBA00022884"/>
    </source>
</evidence>
<dbReference type="CDD" id="cd02870">
    <property type="entry name" value="PseudoU_synth_RsuA_like"/>
    <property type="match status" value="1"/>
</dbReference>
<dbReference type="InterPro" id="IPR018496">
    <property type="entry name" value="PsdUridine_synth_RsuA/RluB_CS"/>
</dbReference>
<reference evidence="7 8" key="1">
    <citation type="journal article" date="2015" name="Genome Announc.">
        <title>Expanding the biotechnology potential of lactobacilli through comparative genomics of 213 strains and associated genera.</title>
        <authorList>
            <person name="Sun Z."/>
            <person name="Harris H.M."/>
            <person name="McCann A."/>
            <person name="Guo C."/>
            <person name="Argimon S."/>
            <person name="Zhang W."/>
            <person name="Yang X."/>
            <person name="Jeffery I.B."/>
            <person name="Cooney J.C."/>
            <person name="Kagawa T.F."/>
            <person name="Liu W."/>
            <person name="Song Y."/>
            <person name="Salvetti E."/>
            <person name="Wrobel A."/>
            <person name="Rasinkangas P."/>
            <person name="Parkhill J."/>
            <person name="Rea M.C."/>
            <person name="O'Sullivan O."/>
            <person name="Ritari J."/>
            <person name="Douillard F.P."/>
            <person name="Paul Ross R."/>
            <person name="Yang R."/>
            <person name="Briner A.E."/>
            <person name="Felis G.E."/>
            <person name="de Vos W.M."/>
            <person name="Barrangou R."/>
            <person name="Klaenhammer T.R."/>
            <person name="Caufield P.W."/>
            <person name="Cui Y."/>
            <person name="Zhang H."/>
            <person name="O'Toole P.W."/>
        </authorList>
    </citation>
    <scope>NUCLEOTIDE SEQUENCE [LARGE SCALE GENOMIC DNA]</scope>
    <source>
        <strain evidence="7 8">DSM 20534</strain>
    </source>
</reference>
<dbReference type="InterPro" id="IPR000748">
    <property type="entry name" value="PsdUridine_synth_RsuA/RluB/E/F"/>
</dbReference>
<dbReference type="EMBL" id="AZCV01000001">
    <property type="protein sequence ID" value="KRK38564.1"/>
    <property type="molecule type" value="Genomic_DNA"/>
</dbReference>
<dbReference type="InterPro" id="IPR006145">
    <property type="entry name" value="PsdUridine_synth_RsuA/RluA"/>
</dbReference>
<organism evidence="7 8">
    <name type="scientific">Amylolactobacillus amylotrophicus DSM 20534</name>
    <dbReference type="NCBI Taxonomy" id="1423722"/>
    <lineage>
        <taxon>Bacteria</taxon>
        <taxon>Bacillati</taxon>
        <taxon>Bacillota</taxon>
        <taxon>Bacilli</taxon>
        <taxon>Lactobacillales</taxon>
        <taxon>Lactobacillaceae</taxon>
        <taxon>Amylolactobacillus</taxon>
    </lineage>
</organism>
<dbReference type="Pfam" id="PF01479">
    <property type="entry name" value="S4"/>
    <property type="match status" value="1"/>
</dbReference>
<comment type="caution">
    <text evidence="7">The sequence shown here is derived from an EMBL/GenBank/DDBJ whole genome shotgun (WGS) entry which is preliminary data.</text>
</comment>
<dbReference type="SUPFAM" id="SSF55174">
    <property type="entry name" value="Alpha-L RNA-binding motif"/>
    <property type="match status" value="1"/>
</dbReference>
<proteinExistence type="inferred from homology"/>
<evidence type="ECO:0000313" key="7">
    <source>
        <dbReference type="EMBL" id="KRK38564.1"/>
    </source>
</evidence>
<accession>A0A0R1H427</accession>
<evidence type="ECO:0000259" key="6">
    <source>
        <dbReference type="SMART" id="SM00363"/>
    </source>
</evidence>
<evidence type="ECO:0000256" key="1">
    <source>
        <dbReference type="ARBA" id="ARBA00008348"/>
    </source>
</evidence>
<feature type="domain" description="RNA-binding S4" evidence="6">
    <location>
        <begin position="3"/>
        <end position="60"/>
    </location>
</feature>
<dbReference type="GO" id="GO:0005829">
    <property type="term" value="C:cytosol"/>
    <property type="evidence" value="ECO:0007669"/>
    <property type="project" value="UniProtKB-ARBA"/>
</dbReference>
<dbReference type="CDD" id="cd00165">
    <property type="entry name" value="S4"/>
    <property type="match status" value="1"/>
</dbReference>
<dbReference type="PANTHER" id="PTHR47683:SF2">
    <property type="entry name" value="RNA-BINDING S4 DOMAIN-CONTAINING PROTEIN"/>
    <property type="match status" value="1"/>
</dbReference>
<comment type="similarity">
    <text evidence="1 5">Belongs to the pseudouridine synthase RsuA family.</text>
</comment>
<dbReference type="InterPro" id="IPR020094">
    <property type="entry name" value="TruA/RsuA/RluB/E/F_N"/>
</dbReference>
<dbReference type="SUPFAM" id="SSF55120">
    <property type="entry name" value="Pseudouridine synthase"/>
    <property type="match status" value="1"/>
</dbReference>
<keyword evidence="3 5" id="KW-0413">Isomerase</keyword>
<dbReference type="FunFam" id="3.30.70.1560:FF:000001">
    <property type="entry name" value="Pseudouridine synthase"/>
    <property type="match status" value="1"/>
</dbReference>
<dbReference type="NCBIfam" id="TIGR00093">
    <property type="entry name" value="pseudouridine synthase"/>
    <property type="match status" value="1"/>
</dbReference>
<dbReference type="PATRIC" id="fig|1423722.3.peg.255"/>
<sequence length="241" mass="27136">MEERLQKVIAAAGVTSRRKAENLILQGQVTVNGEVIKTLGVKVSADDNIEVMGVPIKKERHHTFLLYKPRGVVSTVRDDKERKTVIDLVPEPYRLYPVGRLDYDTSGALLLTNDGELANLLMHPKGEVEKQYTAKVQGIILDNSAEVKQLRRGVLVDGKKTAPAKVRVVSNNHDHNTSVVSLIIHEGRYHQVKKMFQKIGHPVLKLSRERYAFLDLQSLMAGQYRELSKTEVAKLRELVVE</sequence>
<dbReference type="InterPro" id="IPR042092">
    <property type="entry name" value="PsdUridine_s_RsuA/RluB/E/F_cat"/>
</dbReference>
<dbReference type="GO" id="GO:0120159">
    <property type="term" value="F:rRNA pseudouridine synthase activity"/>
    <property type="evidence" value="ECO:0007669"/>
    <property type="project" value="UniProtKB-ARBA"/>
</dbReference>
<dbReference type="InterPro" id="IPR020103">
    <property type="entry name" value="PsdUridine_synth_cat_dom_sf"/>
</dbReference>